<feature type="transmembrane region" description="Helical" evidence="6">
    <location>
        <begin position="88"/>
        <end position="107"/>
    </location>
</feature>
<dbReference type="InterPro" id="IPR000620">
    <property type="entry name" value="EamA_dom"/>
</dbReference>
<feature type="transmembrane region" description="Helical" evidence="6">
    <location>
        <begin position="119"/>
        <end position="136"/>
    </location>
</feature>
<organism evidence="8 9">
    <name type="scientific">Paracoccus aminophilus JCM 7686</name>
    <dbReference type="NCBI Taxonomy" id="1367847"/>
    <lineage>
        <taxon>Bacteria</taxon>
        <taxon>Pseudomonadati</taxon>
        <taxon>Pseudomonadota</taxon>
        <taxon>Alphaproteobacteria</taxon>
        <taxon>Rhodobacterales</taxon>
        <taxon>Paracoccaceae</taxon>
        <taxon>Paracoccus</taxon>
    </lineage>
</organism>
<evidence type="ECO:0000256" key="6">
    <source>
        <dbReference type="SAM" id="Phobius"/>
    </source>
</evidence>
<keyword evidence="9" id="KW-1185">Reference proteome</keyword>
<dbReference type="InterPro" id="IPR037185">
    <property type="entry name" value="EmrE-like"/>
</dbReference>
<evidence type="ECO:0000256" key="5">
    <source>
        <dbReference type="ARBA" id="ARBA00023136"/>
    </source>
</evidence>
<dbReference type="PATRIC" id="fig|1367847.3.peg.3244"/>
<name>S5XS26_PARAH</name>
<keyword evidence="4 6" id="KW-1133">Transmembrane helix</keyword>
<evidence type="ECO:0000256" key="4">
    <source>
        <dbReference type="ARBA" id="ARBA00022989"/>
    </source>
</evidence>
<dbReference type="GO" id="GO:0016020">
    <property type="term" value="C:membrane"/>
    <property type="evidence" value="ECO:0007669"/>
    <property type="project" value="UniProtKB-SubCell"/>
</dbReference>
<feature type="transmembrane region" description="Helical" evidence="6">
    <location>
        <begin position="54"/>
        <end position="73"/>
    </location>
</feature>
<dbReference type="PANTHER" id="PTHR22911:SF6">
    <property type="entry name" value="SOLUTE CARRIER FAMILY 35 MEMBER G1"/>
    <property type="match status" value="1"/>
</dbReference>
<dbReference type="Gene3D" id="1.10.3730.20">
    <property type="match status" value="1"/>
</dbReference>
<gene>
    <name evidence="8" type="ORF">JCM7686_3218</name>
</gene>
<dbReference type="AlphaFoldDB" id="S5XS26"/>
<evidence type="ECO:0000313" key="8">
    <source>
        <dbReference type="EMBL" id="AGT10254.1"/>
    </source>
</evidence>
<dbReference type="eggNOG" id="COG0697">
    <property type="taxonomic scope" value="Bacteria"/>
</dbReference>
<evidence type="ECO:0000313" key="9">
    <source>
        <dbReference type="Proteomes" id="UP000015480"/>
    </source>
</evidence>
<comment type="subcellular location">
    <subcellularLocation>
        <location evidence="1">Membrane</location>
        <topology evidence="1">Multi-pass membrane protein</topology>
    </subcellularLocation>
</comment>
<keyword evidence="5 6" id="KW-0472">Membrane</keyword>
<dbReference type="Pfam" id="PF00892">
    <property type="entry name" value="EamA"/>
    <property type="match status" value="1"/>
</dbReference>
<feature type="transmembrane region" description="Helical" evidence="6">
    <location>
        <begin position="198"/>
        <end position="216"/>
    </location>
</feature>
<feature type="transmembrane region" description="Helical" evidence="6">
    <location>
        <begin position="145"/>
        <end position="162"/>
    </location>
</feature>
<evidence type="ECO:0000256" key="3">
    <source>
        <dbReference type="ARBA" id="ARBA00022692"/>
    </source>
</evidence>
<dbReference type="STRING" id="1367847.JCM7686_3218"/>
<feature type="transmembrane region" description="Helical" evidence="6">
    <location>
        <begin position="228"/>
        <end position="249"/>
    </location>
</feature>
<dbReference type="PANTHER" id="PTHR22911">
    <property type="entry name" value="ACYL-MALONYL CONDENSING ENZYME-RELATED"/>
    <property type="match status" value="1"/>
</dbReference>
<feature type="domain" description="EamA" evidence="7">
    <location>
        <begin position="27"/>
        <end position="159"/>
    </location>
</feature>
<comment type="similarity">
    <text evidence="2">Belongs to the drug/metabolite transporter (DMT) superfamily. 10 TMS drug/metabolite exporter (DME) (TC 2.A.7.3) family.</text>
</comment>
<dbReference type="Proteomes" id="UP000015480">
    <property type="component" value="Chromosome"/>
</dbReference>
<accession>S5XS26</accession>
<keyword evidence="3 6" id="KW-0812">Transmembrane</keyword>
<dbReference type="HOGENOM" id="CLU_032828_2_0_5"/>
<feature type="transmembrane region" description="Helical" evidence="6">
    <location>
        <begin position="282"/>
        <end position="300"/>
    </location>
</feature>
<feature type="transmembrane region" description="Helical" evidence="6">
    <location>
        <begin position="256"/>
        <end position="276"/>
    </location>
</feature>
<dbReference type="SUPFAM" id="SSF103481">
    <property type="entry name" value="Multidrug resistance efflux transporter EmrE"/>
    <property type="match status" value="2"/>
</dbReference>
<evidence type="ECO:0000256" key="1">
    <source>
        <dbReference type="ARBA" id="ARBA00004141"/>
    </source>
</evidence>
<proteinExistence type="inferred from homology"/>
<dbReference type="RefSeq" id="WP_020951890.1">
    <property type="nucleotide sequence ID" value="NC_022041.1"/>
</dbReference>
<evidence type="ECO:0000256" key="2">
    <source>
        <dbReference type="ARBA" id="ARBA00009853"/>
    </source>
</evidence>
<dbReference type="EMBL" id="CP006650">
    <property type="protein sequence ID" value="AGT10254.1"/>
    <property type="molecule type" value="Genomic_DNA"/>
</dbReference>
<feature type="transmembrane region" description="Helical" evidence="6">
    <location>
        <begin position="168"/>
        <end position="186"/>
    </location>
</feature>
<reference evidence="8 9" key="1">
    <citation type="journal article" date="2014" name="BMC Genomics">
        <title>Architecture and functions of a multipartite genome of the methylotrophic bacterium Paracoccus aminophilus JCM 7686, containing primary and secondary chromids.</title>
        <authorList>
            <person name="Dziewit L."/>
            <person name="Czarnecki J."/>
            <person name="Wibberg D."/>
            <person name="Radlinska M."/>
            <person name="Mrozek P."/>
            <person name="Szymczak M."/>
            <person name="Schluter A."/>
            <person name="Puhler A."/>
            <person name="Bartosik D."/>
        </authorList>
    </citation>
    <scope>NUCLEOTIDE SEQUENCE [LARGE SCALE GENOMIC DNA]</scope>
    <source>
        <strain evidence="8">JCM 7686</strain>
    </source>
</reference>
<dbReference type="KEGG" id="pami:JCM7686_3218"/>
<sequence length="309" mass="33546">MHNPLMSPEPLLADGPANPQREQNQRAAVLMVLSTATIVCNDTIMKLVTETVPLYQAVVMRGIFILPLMMLYARRQGGLKLRLAPRDFAAVLLRSVFEVSSTILYLYALRRMALADLSAIFQSLPLLVTLAAAVVFREKLGRRRLAAIFVGFLGMLIILRPGSSAFDIWALAVLASVILIVGRDLTSRVVSPRVSSTTIAFYAAGSVTLFGLAMLPTESWQPMTAGEVGLMALAAGFIAVSYVAAIATVRIGEISFVAPFRYTALVWAIIMGAVVFGKWPDVWTQTGAVLIVGAGLYSIWREARIARES</sequence>
<protein>
    <submittedName>
        <fullName evidence="8">S-adenosylmethionine uptake transporter</fullName>
    </submittedName>
</protein>
<evidence type="ECO:0000259" key="7">
    <source>
        <dbReference type="Pfam" id="PF00892"/>
    </source>
</evidence>